<keyword evidence="2" id="KW-1185">Reference proteome</keyword>
<evidence type="ECO:0000313" key="1">
    <source>
        <dbReference type="EMBL" id="KAH7842412.1"/>
    </source>
</evidence>
<comment type="caution">
    <text evidence="1">The sequence shown here is derived from an EMBL/GenBank/DDBJ whole genome shotgun (WGS) entry which is preliminary data.</text>
</comment>
<gene>
    <name evidence="1" type="ORF">Vadar_005018</name>
</gene>
<sequence length="421" mass="47395">MYQDGFVISGGFCLVLKDDDDDDDDEDGLQTESVQGEGLMVKGYEERGRKFERGKSVERGRSKSKAGFELKCYRCHESGHFKKNCPQKGKGGNWKKKQGKAGDRKDGSSNSANVVEQDDSEDDARKEASSQNLLDRYGYLLNGRGYSPRWRLLELVAYMGLASPFHPDSKGRKKEREEMDWGNVTAEDLVEALREVDWSSPPRPISEFFSRFTFPRSYTKWNSRLKCNLYYYRTNYFIMIIFILGLGFLRRPLAIVAAALTAVTIAFLNDSFAGTFNEKVTRSVRQLSPHLAAKMRPPLTPVIRGRPSAKRAIYICGRPRWVFVLIFSVVSFILWFVSCGLLTLSWALAVGLLATILHASFRTPNLKAPSFMENIGWKFVLVQKLVYSIQLNLGFTVAAAVGQLFAMVVKSNGQVTGCQSS</sequence>
<dbReference type="Proteomes" id="UP000828048">
    <property type="component" value="Chromosome 1"/>
</dbReference>
<dbReference type="EMBL" id="CM037151">
    <property type="protein sequence ID" value="KAH7842412.1"/>
    <property type="molecule type" value="Genomic_DNA"/>
</dbReference>
<evidence type="ECO:0000313" key="2">
    <source>
        <dbReference type="Proteomes" id="UP000828048"/>
    </source>
</evidence>
<proteinExistence type="predicted"/>
<protein>
    <submittedName>
        <fullName evidence="1">Uncharacterized protein</fullName>
    </submittedName>
</protein>
<accession>A0ACB7XNP3</accession>
<reference evidence="1 2" key="1">
    <citation type="journal article" date="2021" name="Hortic Res">
        <title>High-quality reference genome and annotation aids understanding of berry development for evergreen blueberry (Vaccinium darrowii).</title>
        <authorList>
            <person name="Yu J."/>
            <person name="Hulse-Kemp A.M."/>
            <person name="Babiker E."/>
            <person name="Staton M."/>
        </authorList>
    </citation>
    <scope>NUCLEOTIDE SEQUENCE [LARGE SCALE GENOMIC DNA]</scope>
    <source>
        <strain evidence="2">cv. NJ 8807/NJ 8810</strain>
        <tissue evidence="1">Young leaf</tissue>
    </source>
</reference>
<name>A0ACB7XNP3_9ERIC</name>
<organism evidence="1 2">
    <name type="scientific">Vaccinium darrowii</name>
    <dbReference type="NCBI Taxonomy" id="229202"/>
    <lineage>
        <taxon>Eukaryota</taxon>
        <taxon>Viridiplantae</taxon>
        <taxon>Streptophyta</taxon>
        <taxon>Embryophyta</taxon>
        <taxon>Tracheophyta</taxon>
        <taxon>Spermatophyta</taxon>
        <taxon>Magnoliopsida</taxon>
        <taxon>eudicotyledons</taxon>
        <taxon>Gunneridae</taxon>
        <taxon>Pentapetalae</taxon>
        <taxon>asterids</taxon>
        <taxon>Ericales</taxon>
        <taxon>Ericaceae</taxon>
        <taxon>Vaccinioideae</taxon>
        <taxon>Vaccinieae</taxon>
        <taxon>Vaccinium</taxon>
    </lineage>
</organism>